<dbReference type="AlphaFoldDB" id="A0A1S3V1T9"/>
<keyword evidence="3" id="KW-1185">Reference proteome</keyword>
<dbReference type="PANTHER" id="PTHR13774:SF17">
    <property type="entry name" value="PHENAZINE BIOSYNTHESIS-LIKE DOMAIN-CONTAINING PROTEIN"/>
    <property type="match status" value="1"/>
</dbReference>
<proteinExistence type="inferred from homology"/>
<comment type="similarity">
    <text evidence="1">Belongs to the PhzF family.</text>
</comment>
<dbReference type="Pfam" id="PF02567">
    <property type="entry name" value="PhzC-PhzF"/>
    <property type="match status" value="1"/>
</dbReference>
<dbReference type="RefSeq" id="XP_014512308.1">
    <property type="nucleotide sequence ID" value="XM_014656822.2"/>
</dbReference>
<dbReference type="PIRSF" id="PIRSF016184">
    <property type="entry name" value="PhzC_PhzF"/>
    <property type="match status" value="1"/>
</dbReference>
<evidence type="ECO:0000256" key="2">
    <source>
        <dbReference type="ARBA" id="ARBA00023235"/>
    </source>
</evidence>
<dbReference type="STRING" id="3916.A0A1S3V1T9"/>
<dbReference type="PANTHER" id="PTHR13774">
    <property type="entry name" value="PHENAZINE BIOSYNTHESIS PROTEIN"/>
    <property type="match status" value="1"/>
</dbReference>
<dbReference type="KEGG" id="vra:106770966"/>
<evidence type="ECO:0000313" key="4">
    <source>
        <dbReference type="RefSeq" id="XP_014512308.1"/>
    </source>
</evidence>
<evidence type="ECO:0000313" key="3">
    <source>
        <dbReference type="Proteomes" id="UP000087766"/>
    </source>
</evidence>
<dbReference type="GO" id="GO:0005737">
    <property type="term" value="C:cytoplasm"/>
    <property type="evidence" value="ECO:0007669"/>
    <property type="project" value="TreeGrafter"/>
</dbReference>
<dbReference type="Gramene" id="Vradi08g09590.1">
    <property type="protein sequence ID" value="Vradi08g09590.1"/>
    <property type="gene ID" value="Vradi08g09590"/>
</dbReference>
<dbReference type="GeneID" id="106770966"/>
<dbReference type="SUPFAM" id="SSF54506">
    <property type="entry name" value="Diaminopimelate epimerase-like"/>
    <property type="match status" value="1"/>
</dbReference>
<gene>
    <name evidence="4" type="primary">LOC106770966</name>
</gene>
<sequence>MAKKPVKYTLVDAFTESVFKGNPAAVCLLEEDRDKEWFQAVATEFNLSVTAYVTRVTESHHNLNSLHGTSNNPRFHLRWFTPVTEIELCGHATLASAHTLFSSGLVDTDVIEFVTLSGVLTAKKIPVINITSDSDLLKGEAKDGFYIEVNFPVDPVIEFNFEETSQISGALNGASIIDIKKTKDGDDLFVIIPVVVESGSAVEELQPQLDAIVKCPGRGIIVSAIAPPGSGFDFCSRFFCPKYGVNEDPVCGGAHCALAPYWSKKLGKCDFNAYQASARGGVLNVHLDEKNQRVLLRGKAVTVMEGCVLV</sequence>
<dbReference type="Proteomes" id="UP000087766">
    <property type="component" value="Chromosome 8"/>
</dbReference>
<dbReference type="Gene3D" id="3.10.310.10">
    <property type="entry name" value="Diaminopimelate Epimerase, Chain A, domain 1"/>
    <property type="match status" value="2"/>
</dbReference>
<reference evidence="3" key="1">
    <citation type="journal article" date="2014" name="Nat. Commun.">
        <title>Genome sequence of mungbean and insights into evolution within Vigna species.</title>
        <authorList>
            <person name="Kang Y.J."/>
            <person name="Kim S.K."/>
            <person name="Kim M.Y."/>
            <person name="Lestari P."/>
            <person name="Kim K.H."/>
            <person name="Ha B.K."/>
            <person name="Jun T.H."/>
            <person name="Hwang W.J."/>
            <person name="Lee T."/>
            <person name="Lee J."/>
            <person name="Shim S."/>
            <person name="Yoon M.Y."/>
            <person name="Jang Y.E."/>
            <person name="Han K.S."/>
            <person name="Taeprayoon P."/>
            <person name="Yoon N."/>
            <person name="Somta P."/>
            <person name="Tanya P."/>
            <person name="Kim K.S."/>
            <person name="Gwag J.G."/>
            <person name="Moon J.K."/>
            <person name="Lee Y.H."/>
            <person name="Park B.S."/>
            <person name="Bombarely A."/>
            <person name="Doyle J.J."/>
            <person name="Jackson S.A."/>
            <person name="Schafleitner R."/>
            <person name="Srinives P."/>
            <person name="Varshney R.K."/>
            <person name="Lee S.H."/>
        </authorList>
    </citation>
    <scope>NUCLEOTIDE SEQUENCE [LARGE SCALE GENOMIC DNA]</scope>
    <source>
        <strain evidence="3">cv. VC1973A</strain>
    </source>
</reference>
<dbReference type="OrthoDB" id="75169at2759"/>
<protein>
    <submittedName>
        <fullName evidence="4">Uncharacterized protein LOC106770966 isoform X1</fullName>
    </submittedName>
</protein>
<accession>A0A1S3V1T9</accession>
<dbReference type="SMR" id="A0A1S3V1T9"/>
<name>A0A1S3V1T9_VIGRR</name>
<dbReference type="InterPro" id="IPR003719">
    <property type="entry name" value="Phenazine_PhzF-like"/>
</dbReference>
<dbReference type="GO" id="GO:0016853">
    <property type="term" value="F:isomerase activity"/>
    <property type="evidence" value="ECO:0007669"/>
    <property type="project" value="UniProtKB-KW"/>
</dbReference>
<reference evidence="4" key="2">
    <citation type="submission" date="2025-08" db="UniProtKB">
        <authorList>
            <consortium name="RefSeq"/>
        </authorList>
    </citation>
    <scope>IDENTIFICATION</scope>
    <source>
        <tissue evidence="4">Leaf</tissue>
    </source>
</reference>
<keyword evidence="2" id="KW-0413">Isomerase</keyword>
<evidence type="ECO:0000256" key="1">
    <source>
        <dbReference type="ARBA" id="ARBA00008270"/>
    </source>
</evidence>
<organism evidence="3 4">
    <name type="scientific">Vigna radiata var. radiata</name>
    <name type="common">Mung bean</name>
    <name type="synonym">Phaseolus aureus</name>
    <dbReference type="NCBI Taxonomy" id="3916"/>
    <lineage>
        <taxon>Eukaryota</taxon>
        <taxon>Viridiplantae</taxon>
        <taxon>Streptophyta</taxon>
        <taxon>Embryophyta</taxon>
        <taxon>Tracheophyta</taxon>
        <taxon>Spermatophyta</taxon>
        <taxon>Magnoliopsida</taxon>
        <taxon>eudicotyledons</taxon>
        <taxon>Gunneridae</taxon>
        <taxon>Pentapetalae</taxon>
        <taxon>rosids</taxon>
        <taxon>fabids</taxon>
        <taxon>Fabales</taxon>
        <taxon>Fabaceae</taxon>
        <taxon>Papilionoideae</taxon>
        <taxon>50 kb inversion clade</taxon>
        <taxon>NPAAA clade</taxon>
        <taxon>indigoferoid/millettioid clade</taxon>
        <taxon>Phaseoleae</taxon>
        <taxon>Vigna</taxon>
    </lineage>
</organism>